<evidence type="ECO:0000313" key="4">
    <source>
        <dbReference type="Proteomes" id="UP000278962"/>
    </source>
</evidence>
<comment type="caution">
    <text evidence="3">The sequence shown here is derived from an EMBL/GenBank/DDBJ whole genome shotgun (WGS) entry which is preliminary data.</text>
</comment>
<dbReference type="RefSeq" id="WP_121247407.1">
    <property type="nucleotide sequence ID" value="NZ_RBIL01000001.1"/>
</dbReference>
<dbReference type="GO" id="GO:0003824">
    <property type="term" value="F:catalytic activity"/>
    <property type="evidence" value="ECO:0007669"/>
    <property type="project" value="InterPro"/>
</dbReference>
<dbReference type="Gene3D" id="3.90.1300.10">
    <property type="entry name" value="Amidase signature (AS) domain"/>
    <property type="match status" value="1"/>
</dbReference>
<protein>
    <submittedName>
        <fullName evidence="3">Amidase</fullName>
    </submittedName>
</protein>
<dbReference type="Pfam" id="PF01425">
    <property type="entry name" value="Amidase"/>
    <property type="match status" value="1"/>
</dbReference>
<evidence type="ECO:0000256" key="1">
    <source>
        <dbReference type="ARBA" id="ARBA00009199"/>
    </source>
</evidence>
<dbReference type="NCBIfam" id="NF009119">
    <property type="entry name" value="PRK12470.1"/>
    <property type="match status" value="1"/>
</dbReference>
<dbReference type="InterPro" id="IPR000120">
    <property type="entry name" value="Amidase"/>
</dbReference>
<dbReference type="SUPFAM" id="SSF75304">
    <property type="entry name" value="Amidase signature (AS) enzymes"/>
    <property type="match status" value="1"/>
</dbReference>
<dbReference type="InterPro" id="IPR036928">
    <property type="entry name" value="AS_sf"/>
</dbReference>
<accession>A0A660L6D6</accession>
<dbReference type="InterPro" id="IPR020556">
    <property type="entry name" value="Amidase_CS"/>
</dbReference>
<name>A0A660L6D6_9ACTN</name>
<reference evidence="3 4" key="1">
    <citation type="submission" date="2018-10" db="EMBL/GenBank/DDBJ databases">
        <title>Genomic Encyclopedia of Archaeal and Bacterial Type Strains, Phase II (KMG-II): from individual species to whole genera.</title>
        <authorList>
            <person name="Goeker M."/>
        </authorList>
    </citation>
    <scope>NUCLEOTIDE SEQUENCE [LARGE SCALE GENOMIC DNA]</scope>
    <source>
        <strain evidence="3 4">DSM 14954</strain>
    </source>
</reference>
<dbReference type="AlphaFoldDB" id="A0A660L6D6"/>
<sequence>MEPADLAFAGLTRHAELIAAGELTSRELTELFLGRIARLDPLLNAFRVVLRERALAEADAADARRGEGAGPLNGVPIAIKDDIHIAGEVTAYGCDADPQPQPVDSEVVTRLRAAGAVLIGKTHVPELMATPFTESPTFGVTRNPWDPHRTSGGSSGGSATAVAAGLASAALGSDGAGSIRIPAACTGLFGLKPQRGRVPSAPDTHAHQGMAVFGPLARSVQDAARIMDVIADGGPALTEAAATDPGRLRIAISTGLPPIGVKPDAEQLGAVRATADALRGLGHEVFERDFDWGVTMGNRILARFVRGIGDMAAETGHRDRLSRRARGLARIGAAIPDAVARSAADQAAADAQRLNRIYEHADVVLTPMFTRRPPRVREFDGRGGVRTLVGMSRLAPYNAAFNHTGQPAVSVPAGFTADGFPLAAQLVGPPDAEARLVSLSAQLERAQDWAAARPALAS</sequence>
<dbReference type="PANTHER" id="PTHR11895:SF7">
    <property type="entry name" value="GLUTAMYL-TRNA(GLN) AMIDOTRANSFERASE SUBUNIT A, MITOCHONDRIAL"/>
    <property type="match status" value="1"/>
</dbReference>
<dbReference type="PROSITE" id="PS00571">
    <property type="entry name" value="AMIDASES"/>
    <property type="match status" value="1"/>
</dbReference>
<feature type="domain" description="Amidase" evidence="2">
    <location>
        <begin position="27"/>
        <end position="436"/>
    </location>
</feature>
<organism evidence="3 4">
    <name type="scientific">Solirubrobacter pauli</name>
    <dbReference type="NCBI Taxonomy" id="166793"/>
    <lineage>
        <taxon>Bacteria</taxon>
        <taxon>Bacillati</taxon>
        <taxon>Actinomycetota</taxon>
        <taxon>Thermoleophilia</taxon>
        <taxon>Solirubrobacterales</taxon>
        <taxon>Solirubrobacteraceae</taxon>
        <taxon>Solirubrobacter</taxon>
    </lineage>
</organism>
<proteinExistence type="inferred from homology"/>
<keyword evidence="4" id="KW-1185">Reference proteome</keyword>
<dbReference type="OrthoDB" id="5175573at2"/>
<dbReference type="EMBL" id="RBIL01000001">
    <property type="protein sequence ID" value="RKQ90567.1"/>
    <property type="molecule type" value="Genomic_DNA"/>
</dbReference>
<evidence type="ECO:0000313" key="3">
    <source>
        <dbReference type="EMBL" id="RKQ90567.1"/>
    </source>
</evidence>
<evidence type="ECO:0000259" key="2">
    <source>
        <dbReference type="Pfam" id="PF01425"/>
    </source>
</evidence>
<dbReference type="PANTHER" id="PTHR11895">
    <property type="entry name" value="TRANSAMIDASE"/>
    <property type="match status" value="1"/>
</dbReference>
<dbReference type="InterPro" id="IPR023631">
    <property type="entry name" value="Amidase_dom"/>
</dbReference>
<comment type="similarity">
    <text evidence="1">Belongs to the amidase family.</text>
</comment>
<gene>
    <name evidence="3" type="ORF">C8N24_0379</name>
</gene>
<dbReference type="Proteomes" id="UP000278962">
    <property type="component" value="Unassembled WGS sequence"/>
</dbReference>